<feature type="transmembrane region" description="Helical" evidence="7">
    <location>
        <begin position="325"/>
        <end position="346"/>
    </location>
</feature>
<dbReference type="PANTHER" id="PTHR30250:SF10">
    <property type="entry name" value="LIPOPOLYSACCHARIDE BIOSYNTHESIS PROTEIN WZXC"/>
    <property type="match status" value="1"/>
</dbReference>
<feature type="transmembrane region" description="Helical" evidence="7">
    <location>
        <begin position="79"/>
        <end position="99"/>
    </location>
</feature>
<evidence type="ECO:0000256" key="4">
    <source>
        <dbReference type="ARBA" id="ARBA00022692"/>
    </source>
</evidence>
<keyword evidence="3" id="KW-1003">Cell membrane</keyword>
<keyword evidence="6 7" id="KW-0472">Membrane</keyword>
<feature type="transmembrane region" description="Helical" evidence="7">
    <location>
        <begin position="172"/>
        <end position="191"/>
    </location>
</feature>
<feature type="transmembrane region" description="Helical" evidence="7">
    <location>
        <begin position="287"/>
        <end position="305"/>
    </location>
</feature>
<protein>
    <recommendedName>
        <fullName evidence="10">Polysaccharide biosynthesis protein C-terminal domain-containing protein</fullName>
    </recommendedName>
</protein>
<evidence type="ECO:0000256" key="5">
    <source>
        <dbReference type="ARBA" id="ARBA00022989"/>
    </source>
</evidence>
<dbReference type="GO" id="GO:0005886">
    <property type="term" value="C:plasma membrane"/>
    <property type="evidence" value="ECO:0007669"/>
    <property type="project" value="UniProtKB-SubCell"/>
</dbReference>
<dbReference type="CDD" id="cd13127">
    <property type="entry name" value="MATE_tuaB_like"/>
    <property type="match status" value="1"/>
</dbReference>
<keyword evidence="4 7" id="KW-0812">Transmembrane</keyword>
<evidence type="ECO:0000256" key="7">
    <source>
        <dbReference type="SAM" id="Phobius"/>
    </source>
</evidence>
<evidence type="ECO:0000256" key="6">
    <source>
        <dbReference type="ARBA" id="ARBA00023136"/>
    </source>
</evidence>
<feature type="transmembrane region" description="Helical" evidence="7">
    <location>
        <begin position="353"/>
        <end position="372"/>
    </location>
</feature>
<comment type="subcellular location">
    <subcellularLocation>
        <location evidence="1">Cell membrane</location>
        <topology evidence="1">Multi-pass membrane protein</topology>
    </subcellularLocation>
</comment>
<reference evidence="9" key="1">
    <citation type="submission" date="2017-09" db="EMBL/GenBank/DDBJ databases">
        <title>Depth-based differentiation of microbial function through sediment-hosted aquifers and enrichment of novel symbionts in the deep terrestrial subsurface.</title>
        <authorList>
            <person name="Probst A.J."/>
            <person name="Ladd B."/>
            <person name="Jarett J.K."/>
            <person name="Geller-Mcgrath D.E."/>
            <person name="Sieber C.M.K."/>
            <person name="Emerson J.B."/>
            <person name="Anantharaman K."/>
            <person name="Thomas B.C."/>
            <person name="Malmstrom R."/>
            <person name="Stieglmeier M."/>
            <person name="Klingl A."/>
            <person name="Woyke T."/>
            <person name="Ryan C.M."/>
            <person name="Banfield J.F."/>
        </authorList>
    </citation>
    <scope>NUCLEOTIDE SEQUENCE [LARGE SCALE GENOMIC DNA]</scope>
</reference>
<evidence type="ECO:0000313" key="8">
    <source>
        <dbReference type="EMBL" id="PIS14322.1"/>
    </source>
</evidence>
<evidence type="ECO:0000313" key="9">
    <source>
        <dbReference type="Proteomes" id="UP000230775"/>
    </source>
</evidence>
<evidence type="ECO:0008006" key="10">
    <source>
        <dbReference type="Google" id="ProtNLM"/>
    </source>
</evidence>
<dbReference type="Proteomes" id="UP000230775">
    <property type="component" value="Unassembled WGS sequence"/>
</dbReference>
<feature type="transmembrane region" description="Helical" evidence="7">
    <location>
        <begin position="149"/>
        <end position="166"/>
    </location>
</feature>
<feature type="transmembrane region" description="Helical" evidence="7">
    <location>
        <begin position="111"/>
        <end position="128"/>
    </location>
</feature>
<feature type="transmembrane region" description="Helical" evidence="7">
    <location>
        <begin position="378"/>
        <end position="400"/>
    </location>
</feature>
<organism evidence="8 9">
    <name type="scientific">Candidatus Shapirobacteria bacterium CG09_land_8_20_14_0_10_39_12</name>
    <dbReference type="NCBI Taxonomy" id="1974885"/>
    <lineage>
        <taxon>Bacteria</taxon>
        <taxon>Candidatus Shapironibacteriota</taxon>
    </lineage>
</organism>
<feature type="transmembrane region" description="Helical" evidence="7">
    <location>
        <begin position="43"/>
        <end position="67"/>
    </location>
</feature>
<sequence length="409" mass="45262">MGYLKQTIKGLSWVGAFRISSRFVSFLRTIVLARILLPAQFGVFGIISLVLSFLAILTEVGVTFVLVKEENLDDDYINTAWLISLFRGLFSSLIIILSAKSITRFFHTPEIYSFLILASLIPLIRGLINPAVAKFQKELLFKKEFNLKFSVFAIDSLVAIVLTFLTRSAVSLVWGLIAGSILEVILSFTLARPLPKFSFNVVRFNKIIGEGKWITALGISNFFFGQGDNLVVGKLLGSGPLGVYQMAYKLAILPITELADIVARVTFPVYSKIARNPGRIKKAFRKTALGIAFPAVLLGLIFFLFPKSIVKILLGSNWLGVIPVLRVLAVFGTIKALLSPSLTLLLSLGKQKCVTLVTFWSFCFLALMIFPLMSKFGIIGAAYAVLIATLLEVPIVFLYLNRSFEQKKL</sequence>
<proteinExistence type="inferred from homology"/>
<comment type="caution">
    <text evidence="8">The sequence shown here is derived from an EMBL/GenBank/DDBJ whole genome shotgun (WGS) entry which is preliminary data.</text>
</comment>
<name>A0A2H0WNU3_9BACT</name>
<dbReference type="EMBL" id="PEZI01000069">
    <property type="protein sequence ID" value="PIS14322.1"/>
    <property type="molecule type" value="Genomic_DNA"/>
</dbReference>
<gene>
    <name evidence="8" type="ORF">COT64_03240</name>
</gene>
<comment type="similarity">
    <text evidence="2">Belongs to the polysaccharide synthase family.</text>
</comment>
<dbReference type="InterPro" id="IPR050833">
    <property type="entry name" value="Poly_Biosynth_Transport"/>
</dbReference>
<accession>A0A2H0WNU3</accession>
<evidence type="ECO:0000256" key="1">
    <source>
        <dbReference type="ARBA" id="ARBA00004651"/>
    </source>
</evidence>
<evidence type="ECO:0000256" key="3">
    <source>
        <dbReference type="ARBA" id="ARBA00022475"/>
    </source>
</evidence>
<dbReference type="Pfam" id="PF13440">
    <property type="entry name" value="Polysacc_synt_3"/>
    <property type="match status" value="1"/>
</dbReference>
<dbReference type="PANTHER" id="PTHR30250">
    <property type="entry name" value="PST FAMILY PREDICTED COLANIC ACID TRANSPORTER"/>
    <property type="match status" value="1"/>
</dbReference>
<dbReference type="AlphaFoldDB" id="A0A2H0WNU3"/>
<evidence type="ECO:0000256" key="2">
    <source>
        <dbReference type="ARBA" id="ARBA00007430"/>
    </source>
</evidence>
<keyword evidence="5 7" id="KW-1133">Transmembrane helix</keyword>